<sequence>MSVEGLMGSDSVFAPELMALRPHPGQAAAAANITTVMGGSPIRASHDGEECRIVQDAYSLRCSPQVLGGARDTLAHAELVATRELAAAVDNPAVVGDQVESNGNFHGAPVAYVLDFLAIVAADVASMSERRTDRFLDAARNHGLPPFLADDPGVDSGHMIAQYTQAALVSEMKRLAAPASVDSIPSSAMQEDHVSMGWSAGRKLRTSMDALARVISVEVLTAARGIALRAPLKPSPASEAVLTQLRADGWEGPGPDRYLSPEMALAFDLVASGRLVDMVQSVTGPLRG</sequence>
<reference evidence="1 2" key="1">
    <citation type="submission" date="2019-04" db="EMBL/GenBank/DDBJ databases">
        <title>Draft genome of the big-headed turtle Platysternon megacephalum.</title>
        <authorList>
            <person name="Gong S."/>
        </authorList>
    </citation>
    <scope>NUCLEOTIDE SEQUENCE [LARGE SCALE GENOMIC DNA]</scope>
    <source>
        <strain evidence="1">DO16091913</strain>
        <tissue evidence="1">Muscle</tissue>
    </source>
</reference>
<dbReference type="OrthoDB" id="10051290at2759"/>
<protein>
    <submittedName>
        <fullName evidence="1">Enoyl-CoA hydratase</fullName>
    </submittedName>
</protein>
<name>A0A4D9DBD5_9SAUR</name>
<dbReference type="Pfam" id="PF00221">
    <property type="entry name" value="Lyase_aromatic"/>
    <property type="match status" value="1"/>
</dbReference>
<keyword evidence="2" id="KW-1185">Reference proteome</keyword>
<accession>A0A4D9DBD5</accession>
<dbReference type="GO" id="GO:0003824">
    <property type="term" value="F:catalytic activity"/>
    <property type="evidence" value="ECO:0007669"/>
    <property type="project" value="InterPro"/>
</dbReference>
<dbReference type="Proteomes" id="UP000297703">
    <property type="component" value="Unassembled WGS sequence"/>
</dbReference>
<dbReference type="EMBL" id="QXTE01027833">
    <property type="protein sequence ID" value="TFJ94824.1"/>
    <property type="molecule type" value="Genomic_DNA"/>
</dbReference>
<reference evidence="1 2" key="2">
    <citation type="submission" date="2019-04" db="EMBL/GenBank/DDBJ databases">
        <title>The genome sequence of big-headed turtle.</title>
        <authorList>
            <person name="Gong S."/>
        </authorList>
    </citation>
    <scope>NUCLEOTIDE SEQUENCE [LARGE SCALE GENOMIC DNA]</scope>
    <source>
        <strain evidence="1">DO16091913</strain>
        <tissue evidence="1">Muscle</tissue>
    </source>
</reference>
<organism evidence="1 2">
    <name type="scientific">Platysternon megacephalum</name>
    <name type="common">big-headed turtle</name>
    <dbReference type="NCBI Taxonomy" id="55544"/>
    <lineage>
        <taxon>Eukaryota</taxon>
        <taxon>Metazoa</taxon>
        <taxon>Chordata</taxon>
        <taxon>Craniata</taxon>
        <taxon>Vertebrata</taxon>
        <taxon>Euteleostomi</taxon>
        <taxon>Archelosauria</taxon>
        <taxon>Testudinata</taxon>
        <taxon>Testudines</taxon>
        <taxon>Cryptodira</taxon>
        <taxon>Durocryptodira</taxon>
        <taxon>Testudinoidea</taxon>
        <taxon>Platysternidae</taxon>
        <taxon>Platysternon</taxon>
    </lineage>
</organism>
<evidence type="ECO:0000313" key="2">
    <source>
        <dbReference type="Proteomes" id="UP000297703"/>
    </source>
</evidence>
<dbReference type="SUPFAM" id="SSF48557">
    <property type="entry name" value="L-aspartase-like"/>
    <property type="match status" value="1"/>
</dbReference>
<dbReference type="Gene3D" id="1.20.200.10">
    <property type="entry name" value="Fumarase/aspartase (Central domain)"/>
    <property type="match status" value="1"/>
</dbReference>
<dbReference type="STRING" id="55544.A0A4D9DBD5"/>
<proteinExistence type="predicted"/>
<comment type="caution">
    <text evidence="1">The sequence shown here is derived from an EMBL/GenBank/DDBJ whole genome shotgun (WGS) entry which is preliminary data.</text>
</comment>
<dbReference type="AlphaFoldDB" id="A0A4D9DBD5"/>
<dbReference type="InterPro" id="IPR008948">
    <property type="entry name" value="L-Aspartase-like"/>
</dbReference>
<dbReference type="PANTHER" id="PTHR10362">
    <property type="entry name" value="HISTIDINE AMMONIA-LYASE"/>
    <property type="match status" value="1"/>
</dbReference>
<evidence type="ECO:0000313" key="1">
    <source>
        <dbReference type="EMBL" id="TFJ94824.1"/>
    </source>
</evidence>
<gene>
    <name evidence="1" type="ORF">DR999_PMT23987</name>
</gene>
<dbReference type="InterPro" id="IPR001106">
    <property type="entry name" value="Aromatic_Lyase"/>
</dbReference>